<dbReference type="Pfam" id="PF00496">
    <property type="entry name" value="SBP_bac_5"/>
    <property type="match status" value="1"/>
</dbReference>
<dbReference type="EMBL" id="QGGV01000002">
    <property type="protein sequence ID" value="PWK57430.1"/>
    <property type="molecule type" value="Genomic_DNA"/>
</dbReference>
<evidence type="ECO:0000313" key="6">
    <source>
        <dbReference type="Proteomes" id="UP000245390"/>
    </source>
</evidence>
<evidence type="ECO:0000259" key="4">
    <source>
        <dbReference type="Pfam" id="PF00496"/>
    </source>
</evidence>
<feature type="signal peptide" evidence="3">
    <location>
        <begin position="1"/>
        <end position="25"/>
    </location>
</feature>
<evidence type="ECO:0000256" key="3">
    <source>
        <dbReference type="SAM" id="SignalP"/>
    </source>
</evidence>
<dbReference type="Gene3D" id="3.40.190.10">
    <property type="entry name" value="Periplasmic binding protein-like II"/>
    <property type="match status" value="1"/>
</dbReference>
<evidence type="ECO:0000256" key="2">
    <source>
        <dbReference type="ARBA" id="ARBA00005695"/>
    </source>
</evidence>
<organism evidence="5 6">
    <name type="scientific">Silicimonas algicola</name>
    <dbReference type="NCBI Taxonomy" id="1826607"/>
    <lineage>
        <taxon>Bacteria</taxon>
        <taxon>Pseudomonadati</taxon>
        <taxon>Pseudomonadota</taxon>
        <taxon>Alphaproteobacteria</taxon>
        <taxon>Rhodobacterales</taxon>
        <taxon>Paracoccaceae</taxon>
    </lineage>
</organism>
<sequence length="192" mass="20577">MIATFSTRRLALAALMACSAPVALFAETPADTLVVADAIDDIVSIDPHEAFEFSGVDLNNNLYDTLIELDPTKEGELIPGLAESWSVDDDGVTYRLKIKPGITFSSGNPVTAEAAADSLRRVVKLNKTPAFILTQFGFTPENVDSMITAEGDTVVMKTDKVYAPTFVYNCLTAGVANIVDVNTVMEHEANGD</sequence>
<comment type="caution">
    <text evidence="5">The sequence shown here is derived from an EMBL/GenBank/DDBJ whole genome shotgun (WGS) entry which is preliminary data.</text>
</comment>
<reference evidence="5 6" key="1">
    <citation type="submission" date="2018-05" db="EMBL/GenBank/DDBJ databases">
        <title>Genomic Encyclopedia of Type Strains, Phase IV (KMG-IV): sequencing the most valuable type-strain genomes for metagenomic binning, comparative biology and taxonomic classification.</title>
        <authorList>
            <person name="Goeker M."/>
        </authorList>
    </citation>
    <scope>NUCLEOTIDE SEQUENCE [LARGE SCALE GENOMIC DNA]</scope>
    <source>
        <strain evidence="5 6">DSM 103371</strain>
    </source>
</reference>
<dbReference type="Proteomes" id="UP000245390">
    <property type="component" value="Unassembled WGS sequence"/>
</dbReference>
<feature type="chain" id="PRO_5016281021" evidence="3">
    <location>
        <begin position="26"/>
        <end position="192"/>
    </location>
</feature>
<dbReference type="GO" id="GO:1904680">
    <property type="term" value="F:peptide transmembrane transporter activity"/>
    <property type="evidence" value="ECO:0007669"/>
    <property type="project" value="TreeGrafter"/>
</dbReference>
<keyword evidence="3" id="KW-0732">Signal</keyword>
<dbReference type="AlphaFoldDB" id="A0A316GD96"/>
<proteinExistence type="inferred from homology"/>
<evidence type="ECO:0000256" key="1">
    <source>
        <dbReference type="ARBA" id="ARBA00004418"/>
    </source>
</evidence>
<name>A0A316GD96_9RHOB</name>
<comment type="similarity">
    <text evidence="2">Belongs to the bacterial solute-binding protein 5 family.</text>
</comment>
<dbReference type="PANTHER" id="PTHR30290">
    <property type="entry name" value="PERIPLASMIC BINDING COMPONENT OF ABC TRANSPORTER"/>
    <property type="match status" value="1"/>
</dbReference>
<evidence type="ECO:0000313" key="5">
    <source>
        <dbReference type="EMBL" id="PWK57430.1"/>
    </source>
</evidence>
<gene>
    <name evidence="5" type="ORF">C8D95_10272</name>
</gene>
<dbReference type="InterPro" id="IPR039424">
    <property type="entry name" value="SBP_5"/>
</dbReference>
<comment type="subcellular location">
    <subcellularLocation>
        <location evidence="1">Periplasm</location>
    </subcellularLocation>
</comment>
<accession>A0A316GD96</accession>
<dbReference type="SUPFAM" id="SSF53850">
    <property type="entry name" value="Periplasmic binding protein-like II"/>
    <property type="match status" value="1"/>
</dbReference>
<protein>
    <submittedName>
        <fullName evidence="5">Extracellular solute-binding protein (Family 5)</fullName>
    </submittedName>
</protein>
<dbReference type="GO" id="GO:0015833">
    <property type="term" value="P:peptide transport"/>
    <property type="evidence" value="ECO:0007669"/>
    <property type="project" value="TreeGrafter"/>
</dbReference>
<keyword evidence="6" id="KW-1185">Reference proteome</keyword>
<dbReference type="InterPro" id="IPR000914">
    <property type="entry name" value="SBP_5_dom"/>
</dbReference>
<feature type="domain" description="Solute-binding protein family 5" evidence="4">
    <location>
        <begin position="76"/>
        <end position="173"/>
    </location>
</feature>